<keyword evidence="7 10" id="KW-0067">ATP-binding</keyword>
<evidence type="ECO:0000256" key="7">
    <source>
        <dbReference type="ARBA" id="ARBA00022840"/>
    </source>
</evidence>
<dbReference type="GO" id="GO:0005524">
    <property type="term" value="F:ATP binding"/>
    <property type="evidence" value="ECO:0007669"/>
    <property type="project" value="UniProtKB-KW"/>
</dbReference>
<dbReference type="GO" id="GO:0046104">
    <property type="term" value="P:thymidine metabolic process"/>
    <property type="evidence" value="ECO:0007669"/>
    <property type="project" value="TreeGrafter"/>
</dbReference>
<dbReference type="InterPro" id="IPR001267">
    <property type="entry name" value="Thymidine_kinase"/>
</dbReference>
<dbReference type="InterPro" id="IPR027417">
    <property type="entry name" value="P-loop_NTPase"/>
</dbReference>
<accession>A0A1M6JBU3</accession>
<keyword evidence="3 10" id="KW-0237">DNA synthesis</keyword>
<dbReference type="AlphaFoldDB" id="A0A1M6JBU3"/>
<reference evidence="12 13" key="1">
    <citation type="submission" date="2016-11" db="EMBL/GenBank/DDBJ databases">
        <authorList>
            <person name="Varghese N."/>
            <person name="Submissions S."/>
        </authorList>
    </citation>
    <scope>NUCLEOTIDE SEQUENCE [LARGE SCALE GENOMIC DNA]</scope>
    <source>
        <strain evidence="12 13">DSM 19027</strain>
    </source>
</reference>
<keyword evidence="5 10" id="KW-0547">Nucleotide-binding</keyword>
<evidence type="ECO:0000256" key="3">
    <source>
        <dbReference type="ARBA" id="ARBA00022634"/>
    </source>
</evidence>
<dbReference type="GO" id="GO:0004797">
    <property type="term" value="F:thymidine kinase activity"/>
    <property type="evidence" value="ECO:0007669"/>
    <property type="project" value="UniProtKB-EC"/>
</dbReference>
<gene>
    <name evidence="12" type="ORF">SAMN05444373_10554</name>
</gene>
<keyword evidence="4 10" id="KW-0808">Transferase</keyword>
<evidence type="ECO:0000256" key="11">
    <source>
        <dbReference type="RuleBase" id="RU004165"/>
    </source>
</evidence>
<dbReference type="GO" id="GO:0071897">
    <property type="term" value="P:DNA biosynthetic process"/>
    <property type="evidence" value="ECO:0007669"/>
    <property type="project" value="UniProtKB-KW"/>
</dbReference>
<dbReference type="SUPFAM" id="SSF57716">
    <property type="entry name" value="Glucocorticoid receptor-like (DNA-binding domain)"/>
    <property type="match status" value="1"/>
</dbReference>
<protein>
    <recommendedName>
        <fullName evidence="2 10">Thymidine kinase</fullName>
        <ecNumber evidence="2 10">2.7.1.21</ecNumber>
    </recommendedName>
</protein>
<name>A0A1M6JBU3_9FIRM</name>
<dbReference type="Pfam" id="PF00265">
    <property type="entry name" value="TK"/>
    <property type="match status" value="1"/>
</dbReference>
<evidence type="ECO:0000256" key="2">
    <source>
        <dbReference type="ARBA" id="ARBA00012118"/>
    </source>
</evidence>
<dbReference type="RefSeq" id="WP_149679449.1">
    <property type="nucleotide sequence ID" value="NZ_DAONMB010000029.1"/>
</dbReference>
<dbReference type="Gene3D" id="3.40.50.300">
    <property type="entry name" value="P-loop containing nucleotide triphosphate hydrolases"/>
    <property type="match status" value="1"/>
</dbReference>
<comment type="catalytic activity">
    <reaction evidence="10">
        <text>thymidine + ATP = dTMP + ADP + H(+)</text>
        <dbReference type="Rhea" id="RHEA:19129"/>
        <dbReference type="ChEBI" id="CHEBI:15378"/>
        <dbReference type="ChEBI" id="CHEBI:17748"/>
        <dbReference type="ChEBI" id="CHEBI:30616"/>
        <dbReference type="ChEBI" id="CHEBI:63528"/>
        <dbReference type="ChEBI" id="CHEBI:456216"/>
        <dbReference type="EC" id="2.7.1.21"/>
    </reaction>
</comment>
<dbReference type="Proteomes" id="UP000324781">
    <property type="component" value="Unassembled WGS sequence"/>
</dbReference>
<dbReference type="EMBL" id="FQZP01000055">
    <property type="protein sequence ID" value="SHJ44198.1"/>
    <property type="molecule type" value="Genomic_DNA"/>
</dbReference>
<evidence type="ECO:0000313" key="13">
    <source>
        <dbReference type="Proteomes" id="UP000324781"/>
    </source>
</evidence>
<dbReference type="SUPFAM" id="SSF52540">
    <property type="entry name" value="P-loop containing nucleoside triphosphate hydrolases"/>
    <property type="match status" value="1"/>
</dbReference>
<evidence type="ECO:0000256" key="10">
    <source>
        <dbReference type="RuleBase" id="RU000544"/>
    </source>
</evidence>
<evidence type="ECO:0000256" key="5">
    <source>
        <dbReference type="ARBA" id="ARBA00022741"/>
    </source>
</evidence>
<feature type="active site" description="Proton acceptor" evidence="8">
    <location>
        <position position="94"/>
    </location>
</feature>
<dbReference type="OrthoDB" id="9781579at2"/>
<dbReference type="PANTHER" id="PTHR11441:SF0">
    <property type="entry name" value="THYMIDINE KINASE, CYTOSOLIC"/>
    <property type="match status" value="1"/>
</dbReference>
<evidence type="ECO:0000256" key="6">
    <source>
        <dbReference type="ARBA" id="ARBA00022777"/>
    </source>
</evidence>
<evidence type="ECO:0000256" key="9">
    <source>
        <dbReference type="PIRSR" id="PIRSR035805-2"/>
    </source>
</evidence>
<sequence length="221" mass="25194">MAKLYFRYAVMNAGKSTQLLQIAYDYEKNNGRKILCLKPHIDTKEGDYIVSRLENGEIRRKCDFLVLPHKDWLYNRLSVEAGQSASPSIVLIDEAQFLSRDNVWDLARFVTDFNIPVICFGLKVDAFGNPFEGSTHLFALAQDVEEVTTRAICRVSDKPKKATMNLRLVNGVPVFEGDQVAIENNQDIKYLPVCLDVYMKLKYGKMTLKKNGRYSISVDEP</sequence>
<comment type="similarity">
    <text evidence="1 11">Belongs to the thymidine kinase family.</text>
</comment>
<dbReference type="PIRSF" id="PIRSF035805">
    <property type="entry name" value="TK_cell"/>
    <property type="match status" value="1"/>
</dbReference>
<evidence type="ECO:0000256" key="8">
    <source>
        <dbReference type="PIRSR" id="PIRSR035805-1"/>
    </source>
</evidence>
<dbReference type="GO" id="GO:0005829">
    <property type="term" value="C:cytosol"/>
    <property type="evidence" value="ECO:0007669"/>
    <property type="project" value="TreeGrafter"/>
</dbReference>
<evidence type="ECO:0000313" key="12">
    <source>
        <dbReference type="EMBL" id="SHJ44198.1"/>
    </source>
</evidence>
<keyword evidence="13" id="KW-1185">Reference proteome</keyword>
<dbReference type="EC" id="2.7.1.21" evidence="2 10"/>
<proteinExistence type="inferred from homology"/>
<evidence type="ECO:0000256" key="4">
    <source>
        <dbReference type="ARBA" id="ARBA00022679"/>
    </source>
</evidence>
<feature type="binding site" evidence="9">
    <location>
        <position position="190"/>
    </location>
    <ligand>
        <name>substrate</name>
    </ligand>
</feature>
<keyword evidence="6 10" id="KW-0418">Kinase</keyword>
<evidence type="ECO:0000256" key="1">
    <source>
        <dbReference type="ARBA" id="ARBA00007587"/>
    </source>
</evidence>
<dbReference type="PANTHER" id="PTHR11441">
    <property type="entry name" value="THYMIDINE KINASE"/>
    <property type="match status" value="1"/>
</dbReference>
<organism evidence="12 13">
    <name type="scientific">Thermoclostridium caenicola</name>
    <dbReference type="NCBI Taxonomy" id="659425"/>
    <lineage>
        <taxon>Bacteria</taxon>
        <taxon>Bacillati</taxon>
        <taxon>Bacillota</taxon>
        <taxon>Clostridia</taxon>
        <taxon>Eubacteriales</taxon>
        <taxon>Oscillospiraceae</taxon>
        <taxon>Thermoclostridium</taxon>
    </lineage>
</organism>